<dbReference type="InterPro" id="IPR013324">
    <property type="entry name" value="RNA_pol_sigma_r3/r4-like"/>
</dbReference>
<dbReference type="SUPFAM" id="SSF88946">
    <property type="entry name" value="Sigma2 domain of RNA polymerase sigma factors"/>
    <property type="match status" value="1"/>
</dbReference>
<dbReference type="Proteomes" id="UP001549106">
    <property type="component" value="Unassembled WGS sequence"/>
</dbReference>
<dbReference type="InterPro" id="IPR007630">
    <property type="entry name" value="RNA_pol_sigma70_r4"/>
</dbReference>
<proteinExistence type="predicted"/>
<accession>A0ABV2M312</accession>
<dbReference type="InterPro" id="IPR013325">
    <property type="entry name" value="RNA_pol_sigma_r2"/>
</dbReference>
<evidence type="ECO:0000313" key="2">
    <source>
        <dbReference type="EMBL" id="MET3750794.1"/>
    </source>
</evidence>
<dbReference type="SUPFAM" id="SSF88659">
    <property type="entry name" value="Sigma3 and sigma4 domains of RNA polymerase sigma factors"/>
    <property type="match status" value="1"/>
</dbReference>
<comment type="caution">
    <text evidence="2">The sequence shown here is derived from an EMBL/GenBank/DDBJ whole genome shotgun (WGS) entry which is preliminary data.</text>
</comment>
<dbReference type="RefSeq" id="WP_138271021.1">
    <property type="nucleotide sequence ID" value="NZ_BAABXP010000001.1"/>
</dbReference>
<feature type="domain" description="RNA polymerase sigma-70 region 4" evidence="1">
    <location>
        <begin position="131"/>
        <end position="164"/>
    </location>
</feature>
<reference evidence="2 3" key="1">
    <citation type="submission" date="2024-06" db="EMBL/GenBank/DDBJ databases">
        <title>Genomic Encyclopedia of Type Strains, Phase IV (KMG-IV): sequencing the most valuable type-strain genomes for metagenomic binning, comparative biology and taxonomic classification.</title>
        <authorList>
            <person name="Goeker M."/>
        </authorList>
    </citation>
    <scope>NUCLEOTIDE SEQUENCE [LARGE SCALE GENOMIC DNA]</scope>
    <source>
        <strain evidence="2 3">DSM 29492</strain>
    </source>
</reference>
<evidence type="ECO:0000313" key="3">
    <source>
        <dbReference type="Proteomes" id="UP001549106"/>
    </source>
</evidence>
<dbReference type="Gene3D" id="1.10.10.60">
    <property type="entry name" value="Homeodomain-like"/>
    <property type="match status" value="1"/>
</dbReference>
<name>A0ABV2M312_9FIRM</name>
<protein>
    <submittedName>
        <fullName evidence="2">RNA polymerase sigma factor (Sigma-70 family)</fullName>
    </submittedName>
</protein>
<sequence>METIISLIEKQKTGDVQATQEICRRMTPLLKKYAAKLYCMEYDDAMQELYIALLETLPYLNPTKTEAECLNYIKTTVHNRYRFLCRGCLSVPQSESIEDSIDTLSAPSSFDESYYDICNYIKALPEKGMRRQIMSLCFFQYKTDSEIAEQLHVSRQYVNRIKKQLITEYFSER</sequence>
<dbReference type="Gene3D" id="1.10.1740.10">
    <property type="match status" value="1"/>
</dbReference>
<dbReference type="Pfam" id="PF04545">
    <property type="entry name" value="Sigma70_r4"/>
    <property type="match status" value="1"/>
</dbReference>
<keyword evidence="3" id="KW-1185">Reference proteome</keyword>
<gene>
    <name evidence="2" type="ORF">ABID24_002047</name>
</gene>
<evidence type="ECO:0000259" key="1">
    <source>
        <dbReference type="Pfam" id="PF04545"/>
    </source>
</evidence>
<organism evidence="2 3">
    <name type="scientific">Blautia caecimuris</name>
    <dbReference type="NCBI Taxonomy" id="1796615"/>
    <lineage>
        <taxon>Bacteria</taxon>
        <taxon>Bacillati</taxon>
        <taxon>Bacillota</taxon>
        <taxon>Clostridia</taxon>
        <taxon>Lachnospirales</taxon>
        <taxon>Lachnospiraceae</taxon>
        <taxon>Blautia</taxon>
    </lineage>
</organism>
<dbReference type="EMBL" id="JBEPMJ010000014">
    <property type="protein sequence ID" value="MET3750794.1"/>
    <property type="molecule type" value="Genomic_DNA"/>
</dbReference>